<evidence type="ECO:0000313" key="3">
    <source>
        <dbReference type="EMBL" id="MFN2975131.1"/>
    </source>
</evidence>
<name>A0ABW9KJJ2_9BACT</name>
<protein>
    <submittedName>
        <fullName evidence="3">3-dehydro-L-gulonate 2-dehydrogenase</fullName>
        <ecNumber evidence="3">1.1.1.130</ecNumber>
    </submittedName>
</protein>
<evidence type="ECO:0000256" key="2">
    <source>
        <dbReference type="SAM" id="MobiDB-lite"/>
    </source>
</evidence>
<dbReference type="EMBL" id="JBJYXY010000001">
    <property type="protein sequence ID" value="MFN2975131.1"/>
    <property type="molecule type" value="Genomic_DNA"/>
</dbReference>
<gene>
    <name evidence="3" type="primary">yiaK</name>
    <name evidence="3" type="ORF">ACK2TP_05095</name>
</gene>
<dbReference type="Gene3D" id="1.10.1530.10">
    <property type="match status" value="1"/>
</dbReference>
<dbReference type="GO" id="GO:0047559">
    <property type="term" value="F:3-dehydro-L-gulonate 2-dehydrogenase activity"/>
    <property type="evidence" value="ECO:0007669"/>
    <property type="project" value="UniProtKB-EC"/>
</dbReference>
<dbReference type="InterPro" id="IPR043144">
    <property type="entry name" value="Mal/L-sulf/L-lact_DH-like_ah"/>
</dbReference>
<proteinExistence type="predicted"/>
<comment type="caution">
    <text evidence="3">The sequence shown here is derived from an EMBL/GenBank/DDBJ whole genome shotgun (WGS) entry which is preliminary data.</text>
</comment>
<dbReference type="PANTHER" id="PTHR11091">
    <property type="entry name" value="OXIDOREDUCTASE-RELATED"/>
    <property type="match status" value="1"/>
</dbReference>
<evidence type="ECO:0000256" key="1">
    <source>
        <dbReference type="ARBA" id="ARBA00023002"/>
    </source>
</evidence>
<reference evidence="3 4" key="1">
    <citation type="submission" date="2024-12" db="EMBL/GenBank/DDBJ databases">
        <authorList>
            <person name="Lee Y."/>
        </authorList>
    </citation>
    <scope>NUCLEOTIDE SEQUENCE [LARGE SCALE GENOMIC DNA]</scope>
    <source>
        <strain evidence="3 4">03SUJ4</strain>
    </source>
</reference>
<organism evidence="3 4">
    <name type="scientific">Terriglobus aquaticus</name>
    <dbReference type="NCBI Taxonomy" id="940139"/>
    <lineage>
        <taxon>Bacteria</taxon>
        <taxon>Pseudomonadati</taxon>
        <taxon>Acidobacteriota</taxon>
        <taxon>Terriglobia</taxon>
        <taxon>Terriglobales</taxon>
        <taxon>Acidobacteriaceae</taxon>
        <taxon>Terriglobus</taxon>
    </lineage>
</organism>
<dbReference type="RefSeq" id="WP_263413335.1">
    <property type="nucleotide sequence ID" value="NZ_BAABBH010000001.1"/>
</dbReference>
<dbReference type="InterPro" id="IPR036111">
    <property type="entry name" value="Mal/L-sulfo/L-lacto_DH-like_sf"/>
</dbReference>
<dbReference type="EC" id="1.1.1.130" evidence="3"/>
<dbReference type="PANTHER" id="PTHR11091:SF3">
    <property type="entry name" value="2,3-DIKETO-L-GULONATE REDUCTASE"/>
    <property type="match status" value="1"/>
</dbReference>
<feature type="region of interest" description="Disordered" evidence="2">
    <location>
        <begin position="299"/>
        <end position="320"/>
    </location>
</feature>
<evidence type="ECO:0000313" key="4">
    <source>
        <dbReference type="Proteomes" id="UP001634747"/>
    </source>
</evidence>
<keyword evidence="1 3" id="KW-0560">Oxidoreductase</keyword>
<dbReference type="Pfam" id="PF02615">
    <property type="entry name" value="Ldh_2"/>
    <property type="match status" value="1"/>
</dbReference>
<dbReference type="InterPro" id="IPR003767">
    <property type="entry name" value="Malate/L-lactate_DH-like"/>
</dbReference>
<dbReference type="InterPro" id="IPR043143">
    <property type="entry name" value="Mal/L-sulf/L-lact_DH-like_NADP"/>
</dbReference>
<dbReference type="Gene3D" id="3.30.1370.60">
    <property type="entry name" value="Hypothetical oxidoreductase yiak, domain 2"/>
    <property type="match status" value="1"/>
</dbReference>
<dbReference type="SUPFAM" id="SSF89733">
    <property type="entry name" value="L-sulfolactate dehydrogenase-like"/>
    <property type="match status" value="1"/>
</dbReference>
<keyword evidence="4" id="KW-1185">Reference proteome</keyword>
<sequence>MARVTFAELKQTILQAFLNAGMSPEDAETCAQIHTETTADGVTSHGINRVPRFVDFIAKGYISLGARPQPVKQLGALEVWDGQRAPGILNALFATDRAMHVAAEQGIALIGLRNTNHWMRGGTYGWRAANSGFVLIAWTNTESCMPAWGGKDPRLGNNPFIMAAPRQGGPVVLDMAMSQYSYGKLQVTRLKGERLPYPGGFDSEGHLTDEPGPIEQSQRILPMGMWKGSGFAILLDLLAAILSEGLPTNGIDALRSGSCVGCSQVFLAVDPRKLGGAAAAQGVADSVVDYVHASIPNEENRPVDYPGEGAVRRRERSMRDGMDVDDSVWAEVQALASHRQAHDPAPQKDDE</sequence>
<dbReference type="Proteomes" id="UP001634747">
    <property type="component" value="Unassembled WGS sequence"/>
</dbReference>
<accession>A0ABW9KJJ2</accession>
<dbReference type="NCBIfam" id="NF009750">
    <property type="entry name" value="PRK13260.1"/>
    <property type="match status" value="1"/>
</dbReference>